<dbReference type="InterPro" id="IPR006689">
    <property type="entry name" value="Small_GTPase_ARF/SAR"/>
</dbReference>
<dbReference type="InterPro" id="IPR027417">
    <property type="entry name" value="P-loop_NTPase"/>
</dbReference>
<comment type="caution">
    <text evidence="3">The sequence shown here is derived from an EMBL/GenBank/DDBJ whole genome shotgun (WGS) entry which is preliminary data.</text>
</comment>
<protein>
    <submittedName>
        <fullName evidence="3">Uncharacterized protein</fullName>
    </submittedName>
</protein>
<evidence type="ECO:0000256" key="1">
    <source>
        <dbReference type="ARBA" id="ARBA00022741"/>
    </source>
</evidence>
<dbReference type="Gene3D" id="3.40.50.300">
    <property type="entry name" value="P-loop containing nucleotide triphosphate hydrolases"/>
    <property type="match status" value="1"/>
</dbReference>
<organism evidence="3">
    <name type="scientific">marine sediment metagenome</name>
    <dbReference type="NCBI Taxonomy" id="412755"/>
    <lineage>
        <taxon>unclassified sequences</taxon>
        <taxon>metagenomes</taxon>
        <taxon>ecological metagenomes</taxon>
    </lineage>
</organism>
<accession>X1RPS1</accession>
<proteinExistence type="predicted"/>
<name>X1RPS1_9ZZZZ</name>
<evidence type="ECO:0000256" key="2">
    <source>
        <dbReference type="ARBA" id="ARBA00023134"/>
    </source>
</evidence>
<dbReference type="Pfam" id="PF00025">
    <property type="entry name" value="Arf"/>
    <property type="match status" value="1"/>
</dbReference>
<sequence length="347" mass="40326">MSKDSILCVSYFDTILGPNTLYCNSTLNTKEHPDLGRILEFSDEEGSFVFTFRKYQTINHIFYIDSEYARGGKEMLMITYLIRAAYFKDEITDVYNYLLSKTPDLETFASELKDFNGLTELLHSHKNRTNHKNTLSLASKKFKKDFLNIFNGYLEKLTPQIGITSHLLAKEDLKKVYVFGPENAGKTTFVKNLEVVQFLQYKNNGMKRDLANKIYDFLIDNIEILTYECIEDDINGKSVKLYEDCLDNAQGFILIFNASNKDSLKETIEMFRLVLNRCLDKGDFMPVLIIGNKFHDKEEITPDLIYENFDMDELAECGLLMQYFSIDVLSENEKIIEAIRWLLKQII</sequence>
<keyword evidence="2" id="KW-0342">GTP-binding</keyword>
<dbReference type="GO" id="GO:0005525">
    <property type="term" value="F:GTP binding"/>
    <property type="evidence" value="ECO:0007669"/>
    <property type="project" value="UniProtKB-KW"/>
</dbReference>
<keyword evidence="1" id="KW-0547">Nucleotide-binding</keyword>
<evidence type="ECO:0000313" key="3">
    <source>
        <dbReference type="EMBL" id="GAI68956.1"/>
    </source>
</evidence>
<dbReference type="GO" id="GO:0003924">
    <property type="term" value="F:GTPase activity"/>
    <property type="evidence" value="ECO:0007669"/>
    <property type="project" value="InterPro"/>
</dbReference>
<dbReference type="EMBL" id="BARW01000049">
    <property type="protein sequence ID" value="GAI68956.1"/>
    <property type="molecule type" value="Genomic_DNA"/>
</dbReference>
<dbReference type="CDD" id="cd00882">
    <property type="entry name" value="Ras_like_GTPase"/>
    <property type="match status" value="1"/>
</dbReference>
<reference evidence="3" key="1">
    <citation type="journal article" date="2014" name="Front. Microbiol.">
        <title>High frequency of phylogenetically diverse reductive dehalogenase-homologous genes in deep subseafloor sedimentary metagenomes.</title>
        <authorList>
            <person name="Kawai M."/>
            <person name="Futagami T."/>
            <person name="Toyoda A."/>
            <person name="Takaki Y."/>
            <person name="Nishi S."/>
            <person name="Hori S."/>
            <person name="Arai W."/>
            <person name="Tsubouchi T."/>
            <person name="Morono Y."/>
            <person name="Uchiyama I."/>
            <person name="Ito T."/>
            <person name="Fujiyama A."/>
            <person name="Inagaki F."/>
            <person name="Takami H."/>
        </authorList>
    </citation>
    <scope>NUCLEOTIDE SEQUENCE</scope>
    <source>
        <strain evidence="3">Expedition CK06-06</strain>
    </source>
</reference>
<dbReference type="AlphaFoldDB" id="X1RPS1"/>
<gene>
    <name evidence="3" type="ORF">S12H4_00450</name>
</gene>
<dbReference type="SUPFAM" id="SSF52540">
    <property type="entry name" value="P-loop containing nucleoside triphosphate hydrolases"/>
    <property type="match status" value="1"/>
</dbReference>